<dbReference type="SUPFAM" id="SSF50249">
    <property type="entry name" value="Nucleic acid-binding proteins"/>
    <property type="match status" value="1"/>
</dbReference>
<dbReference type="GO" id="GO:0005829">
    <property type="term" value="C:cytosol"/>
    <property type="evidence" value="ECO:0007669"/>
    <property type="project" value="TreeGrafter"/>
</dbReference>
<evidence type="ECO:0000256" key="6">
    <source>
        <dbReference type="ARBA" id="ARBA00023146"/>
    </source>
</evidence>
<evidence type="ECO:0000256" key="5">
    <source>
        <dbReference type="ARBA" id="ARBA00022840"/>
    </source>
</evidence>
<dbReference type="Pfam" id="PF01336">
    <property type="entry name" value="tRNA_anti-codon"/>
    <property type="match status" value="1"/>
</dbReference>
<dbReference type="GO" id="GO:0000049">
    <property type="term" value="F:tRNA binding"/>
    <property type="evidence" value="ECO:0007669"/>
    <property type="project" value="TreeGrafter"/>
</dbReference>
<name>A0A0B6X051_9BACT</name>
<reference evidence="10 11" key="1">
    <citation type="submission" date="2013-12" db="EMBL/GenBank/DDBJ databases">
        <authorList>
            <person name="Stott M."/>
        </authorList>
    </citation>
    <scope>NUCLEOTIDE SEQUENCE [LARGE SCALE GENOMIC DNA]</scope>
    <source>
        <strain evidence="10 11">K22</strain>
    </source>
</reference>
<dbReference type="Pfam" id="PF00152">
    <property type="entry name" value="tRNA-synt_2"/>
    <property type="match status" value="1"/>
</dbReference>
<dbReference type="Proteomes" id="UP000031518">
    <property type="component" value="Unassembled WGS sequence"/>
</dbReference>
<dbReference type="CDD" id="cd00775">
    <property type="entry name" value="LysRS_core"/>
    <property type="match status" value="1"/>
</dbReference>
<dbReference type="CDD" id="cd04322">
    <property type="entry name" value="LysRS_N"/>
    <property type="match status" value="1"/>
</dbReference>
<evidence type="ECO:0000313" key="11">
    <source>
        <dbReference type="Proteomes" id="UP000031518"/>
    </source>
</evidence>
<dbReference type="Gene3D" id="3.30.930.10">
    <property type="entry name" value="Bira Bifunctional Protein, Domain 2"/>
    <property type="match status" value="1"/>
</dbReference>
<protein>
    <recommendedName>
        <fullName evidence="8">Lysine--tRNA ligase</fullName>
        <ecNumber evidence="8">6.1.1.6</ecNumber>
    </recommendedName>
    <alternativeName>
        <fullName evidence="8">Lysyl-tRNA synthetase</fullName>
        <shortName evidence="8">LysRS</shortName>
    </alternativeName>
</protein>
<feature type="binding site" evidence="8">
    <location>
        <position position="502"/>
    </location>
    <ligand>
        <name>Mg(2+)</name>
        <dbReference type="ChEBI" id="CHEBI:18420"/>
        <label>1</label>
    </ligand>
</feature>
<dbReference type="STRING" id="454194.PYK22_02390"/>
<keyword evidence="2 8" id="KW-0436">Ligase</keyword>
<proteinExistence type="inferred from homology"/>
<dbReference type="HAMAP" id="MF_00252">
    <property type="entry name" value="Lys_tRNA_synth_class2"/>
    <property type="match status" value="1"/>
</dbReference>
<dbReference type="EMBL" id="CBXV010000008">
    <property type="protein sequence ID" value="CDM66362.1"/>
    <property type="molecule type" value="Genomic_DNA"/>
</dbReference>
<dbReference type="InterPro" id="IPR044136">
    <property type="entry name" value="Lys-tRNA-ligase_II_N"/>
</dbReference>
<comment type="cofactor">
    <cofactor evidence="8">
        <name>Mg(2+)</name>
        <dbReference type="ChEBI" id="CHEBI:18420"/>
    </cofactor>
    <text evidence="8">Binds 3 Mg(2+) ions per subunit.</text>
</comment>
<dbReference type="GO" id="GO:0004824">
    <property type="term" value="F:lysine-tRNA ligase activity"/>
    <property type="evidence" value="ECO:0007669"/>
    <property type="project" value="UniProtKB-UniRule"/>
</dbReference>
<sequence length="598" mass="68358">MRFGKIFDSVNMPFIEENDQTRARREHLERIAALIGNPYPNKFERSRVVRPDEEDSISAIVERFAPLVPRAPGGARPAPEEIERANAELNRYEVRVAGRIATPPRVMGKAAFVHLSDGVARLQIYVRKGETKAITSDGREIDGWELFELLDHGDFIGVAGFLFVTKTGELSIHVKQLYFLAKALLPMPDKMHGIADPEVRQRQRYLDLIASSLKIERDAELSTREVFERRAQIIREIRRFLDERGFIEVETPMLSPLATGAAARPFKTWHNALGIPLYARIAPELYLKRLIVGGFERVYELNRNFRNEGLSVRHNPEFTMLEFYCAYWDARQMMDFCEELLRAVVGRVCGSMRVRYGTHEIDFAPKFPHLSMKEAIVRYWTTEMNDPVGEPFSASWLEDDEKLSLLVRFCRALERLKAETDQGRAETIAAAWREAKRETLPLEDETARAHALEEVFATVAEERLIQPTFITDFPKAISPLAKRSIADPTVAERFELFIAGMEVANGFSELNDPMEQYERFLEQAAARERGDEEAMVMDEDFLRALSYGMPPTAGIGIGIDRLTMLLTDRHSIRDVILFPHLRPKKKPGEERTDEANGT</sequence>
<evidence type="ECO:0000256" key="2">
    <source>
        <dbReference type="ARBA" id="ARBA00022598"/>
    </source>
</evidence>
<dbReference type="Gene3D" id="2.40.50.140">
    <property type="entry name" value="Nucleic acid-binding proteins"/>
    <property type="match status" value="1"/>
</dbReference>
<keyword evidence="8" id="KW-0460">Magnesium</keyword>
<dbReference type="InterPro" id="IPR018149">
    <property type="entry name" value="Lys-tRNA-synth_II_C"/>
</dbReference>
<dbReference type="EC" id="6.1.1.6" evidence="8"/>
<comment type="similarity">
    <text evidence="1 8">Belongs to the class-II aminoacyl-tRNA synthetase family.</text>
</comment>
<organism evidence="10 11">
    <name type="scientific">Pyrinomonas methylaliphatogenes</name>
    <dbReference type="NCBI Taxonomy" id="454194"/>
    <lineage>
        <taxon>Bacteria</taxon>
        <taxon>Pseudomonadati</taxon>
        <taxon>Acidobacteriota</taxon>
        <taxon>Blastocatellia</taxon>
        <taxon>Blastocatellales</taxon>
        <taxon>Pyrinomonadaceae</taxon>
        <taxon>Pyrinomonas</taxon>
    </lineage>
</organism>
<evidence type="ECO:0000256" key="1">
    <source>
        <dbReference type="ARBA" id="ARBA00008226"/>
    </source>
</evidence>
<dbReference type="PROSITE" id="PS50862">
    <property type="entry name" value="AA_TRNA_LIGASE_II"/>
    <property type="match status" value="1"/>
</dbReference>
<evidence type="ECO:0000256" key="4">
    <source>
        <dbReference type="ARBA" id="ARBA00022741"/>
    </source>
</evidence>
<dbReference type="GO" id="GO:0006430">
    <property type="term" value="P:lysyl-tRNA aminoacylation"/>
    <property type="evidence" value="ECO:0007669"/>
    <property type="project" value="UniProtKB-UniRule"/>
</dbReference>
<evidence type="ECO:0000256" key="7">
    <source>
        <dbReference type="ARBA" id="ARBA00048573"/>
    </source>
</evidence>
<feature type="domain" description="Aminoacyl-transfer RNA synthetases class-II family profile" evidence="9">
    <location>
        <begin position="233"/>
        <end position="583"/>
    </location>
</feature>
<dbReference type="InterPro" id="IPR002313">
    <property type="entry name" value="Lys-tRNA-ligase_II"/>
</dbReference>
<dbReference type="PANTHER" id="PTHR42918:SF15">
    <property type="entry name" value="LYSINE--TRNA LIGASE, CHLOROPLASTIC_MITOCHONDRIAL"/>
    <property type="match status" value="1"/>
</dbReference>
<evidence type="ECO:0000256" key="3">
    <source>
        <dbReference type="ARBA" id="ARBA00022723"/>
    </source>
</evidence>
<keyword evidence="5 8" id="KW-0067">ATP-binding</keyword>
<dbReference type="NCBIfam" id="NF001756">
    <property type="entry name" value="PRK00484.1"/>
    <property type="match status" value="1"/>
</dbReference>
<keyword evidence="8" id="KW-0963">Cytoplasm</keyword>
<dbReference type="InterPro" id="IPR004365">
    <property type="entry name" value="NA-bd_OB_tRNA"/>
</dbReference>
<keyword evidence="3 8" id="KW-0479">Metal-binding</keyword>
<keyword evidence="6 8" id="KW-0030">Aminoacyl-tRNA synthetase</keyword>
<dbReference type="PANTHER" id="PTHR42918">
    <property type="entry name" value="LYSYL-TRNA SYNTHETASE"/>
    <property type="match status" value="1"/>
</dbReference>
<keyword evidence="4 8" id="KW-0547">Nucleotide-binding</keyword>
<comment type="subcellular location">
    <subcellularLocation>
        <location evidence="8">Cytoplasm</location>
    </subcellularLocation>
</comment>
<evidence type="ECO:0000256" key="8">
    <source>
        <dbReference type="HAMAP-Rule" id="MF_00252"/>
    </source>
</evidence>
<evidence type="ECO:0000313" key="10">
    <source>
        <dbReference type="EMBL" id="CDM66362.1"/>
    </source>
</evidence>
<feature type="binding site" evidence="8">
    <location>
        <position position="495"/>
    </location>
    <ligand>
        <name>Mg(2+)</name>
        <dbReference type="ChEBI" id="CHEBI:18420"/>
        <label>1</label>
    </ligand>
</feature>
<keyword evidence="11" id="KW-1185">Reference proteome</keyword>
<gene>
    <name evidence="8" type="primary">lysS</name>
    <name evidence="10" type="ORF">PYK22_02390</name>
</gene>
<comment type="subunit">
    <text evidence="8">Homodimer.</text>
</comment>
<dbReference type="InterPro" id="IPR006195">
    <property type="entry name" value="aa-tRNA-synth_II"/>
</dbReference>
<dbReference type="PRINTS" id="PR00982">
    <property type="entry name" value="TRNASYNTHLYS"/>
</dbReference>
<accession>A0A0B6X051</accession>
<dbReference type="GO" id="GO:0000287">
    <property type="term" value="F:magnesium ion binding"/>
    <property type="evidence" value="ECO:0007669"/>
    <property type="project" value="UniProtKB-UniRule"/>
</dbReference>
<keyword evidence="8" id="KW-0648">Protein biosynthesis</keyword>
<feature type="binding site" evidence="8">
    <location>
        <position position="502"/>
    </location>
    <ligand>
        <name>Mg(2+)</name>
        <dbReference type="ChEBI" id="CHEBI:18420"/>
        <label>2</label>
    </ligand>
</feature>
<evidence type="ECO:0000259" key="9">
    <source>
        <dbReference type="PROSITE" id="PS50862"/>
    </source>
</evidence>
<dbReference type="InterPro" id="IPR004364">
    <property type="entry name" value="Aa-tRNA-synt_II"/>
</dbReference>
<comment type="catalytic activity">
    <reaction evidence="7 8">
        <text>tRNA(Lys) + L-lysine + ATP = L-lysyl-tRNA(Lys) + AMP + diphosphate</text>
        <dbReference type="Rhea" id="RHEA:20792"/>
        <dbReference type="Rhea" id="RHEA-COMP:9696"/>
        <dbReference type="Rhea" id="RHEA-COMP:9697"/>
        <dbReference type="ChEBI" id="CHEBI:30616"/>
        <dbReference type="ChEBI" id="CHEBI:32551"/>
        <dbReference type="ChEBI" id="CHEBI:33019"/>
        <dbReference type="ChEBI" id="CHEBI:78442"/>
        <dbReference type="ChEBI" id="CHEBI:78529"/>
        <dbReference type="ChEBI" id="CHEBI:456215"/>
        <dbReference type="EC" id="6.1.1.6"/>
    </reaction>
</comment>
<dbReference type="InterPro" id="IPR012340">
    <property type="entry name" value="NA-bd_OB-fold"/>
</dbReference>
<dbReference type="GO" id="GO:0005524">
    <property type="term" value="F:ATP binding"/>
    <property type="evidence" value="ECO:0007669"/>
    <property type="project" value="UniProtKB-UniRule"/>
</dbReference>
<dbReference type="AlphaFoldDB" id="A0A0B6X051"/>
<dbReference type="SUPFAM" id="SSF55681">
    <property type="entry name" value="Class II aaRS and biotin synthetases"/>
    <property type="match status" value="1"/>
</dbReference>
<reference evidence="10 11" key="2">
    <citation type="submission" date="2015-01" db="EMBL/GenBank/DDBJ databases">
        <title>Complete genome sequence of Pyrinomonas methylaliphatogenes type strain K22T.</title>
        <authorList>
            <person name="Lee K.C.Y."/>
            <person name="Power J.F."/>
            <person name="Dunfield P.F."/>
            <person name="Morgan X.C."/>
            <person name="Huttenhower C."/>
            <person name="Stott M.B."/>
        </authorList>
    </citation>
    <scope>NUCLEOTIDE SEQUENCE [LARGE SCALE GENOMIC DNA]</scope>
    <source>
        <strain evidence="10 11">K22</strain>
    </source>
</reference>
<dbReference type="InterPro" id="IPR045864">
    <property type="entry name" value="aa-tRNA-synth_II/BPL/LPL"/>
</dbReference>